<dbReference type="KEGG" id="msei:MSEDJ_43840"/>
<sequence length="80" mass="8089">MTTAALTFHARPRTGGIVRPKNGRTAVTAVDVLAGLANVIRPLALTGGILAVGVFCPADASAEPPMVFTETGVTAAMTPE</sequence>
<dbReference type="Proteomes" id="UP000467193">
    <property type="component" value="Chromosome"/>
</dbReference>
<dbReference type="RefSeq" id="WP_163799656.1">
    <property type="nucleotide sequence ID" value="NZ_AP022588.1"/>
</dbReference>
<reference evidence="1 2" key="1">
    <citation type="journal article" date="2019" name="Emerg. Microbes Infect.">
        <title>Comprehensive subspecies identification of 175 nontuberculous mycobacteria species based on 7547 genomic profiles.</title>
        <authorList>
            <person name="Matsumoto Y."/>
            <person name="Kinjo T."/>
            <person name="Motooka D."/>
            <person name="Nabeya D."/>
            <person name="Jung N."/>
            <person name="Uechi K."/>
            <person name="Horii T."/>
            <person name="Iida T."/>
            <person name="Fujita J."/>
            <person name="Nakamura S."/>
        </authorList>
    </citation>
    <scope>NUCLEOTIDE SEQUENCE [LARGE SCALE GENOMIC DNA]</scope>
    <source>
        <strain evidence="1 2">JCM 17899</strain>
    </source>
</reference>
<dbReference type="AlphaFoldDB" id="A0A7I7QVB1"/>
<keyword evidence="2" id="KW-1185">Reference proteome</keyword>
<gene>
    <name evidence="1" type="ORF">MSEDJ_43840</name>
</gene>
<dbReference type="EMBL" id="AP022588">
    <property type="protein sequence ID" value="BBY30288.1"/>
    <property type="molecule type" value="Genomic_DNA"/>
</dbReference>
<accession>A0A7I7QVB1</accession>
<proteinExistence type="predicted"/>
<organism evidence="1 2">
    <name type="scientific">Mycolicibacterium sediminis</name>
    <dbReference type="NCBI Taxonomy" id="1286180"/>
    <lineage>
        <taxon>Bacteria</taxon>
        <taxon>Bacillati</taxon>
        <taxon>Actinomycetota</taxon>
        <taxon>Actinomycetes</taxon>
        <taxon>Mycobacteriales</taxon>
        <taxon>Mycobacteriaceae</taxon>
        <taxon>Mycolicibacterium</taxon>
    </lineage>
</organism>
<evidence type="ECO:0000313" key="1">
    <source>
        <dbReference type="EMBL" id="BBY30288.1"/>
    </source>
</evidence>
<name>A0A7I7QVB1_9MYCO</name>
<protein>
    <submittedName>
        <fullName evidence="1">Uncharacterized protein</fullName>
    </submittedName>
</protein>
<evidence type="ECO:0000313" key="2">
    <source>
        <dbReference type="Proteomes" id="UP000467193"/>
    </source>
</evidence>